<keyword evidence="1" id="KW-0479">Metal-binding</keyword>
<evidence type="ECO:0000259" key="5">
    <source>
        <dbReference type="PROSITE" id="PS51501"/>
    </source>
</evidence>
<evidence type="ECO:0000313" key="7">
    <source>
        <dbReference type="Proteomes" id="UP000485058"/>
    </source>
</evidence>
<comment type="caution">
    <text evidence="6">The sequence shown here is derived from an EMBL/GenBank/DDBJ whole genome shotgun (WGS) entry which is preliminary data.</text>
</comment>
<dbReference type="GO" id="GO:0030150">
    <property type="term" value="P:protein import into mitochondrial matrix"/>
    <property type="evidence" value="ECO:0007669"/>
    <property type="project" value="TreeGrafter"/>
</dbReference>
<proteinExistence type="predicted"/>
<evidence type="ECO:0000256" key="3">
    <source>
        <dbReference type="ARBA" id="ARBA00022833"/>
    </source>
</evidence>
<dbReference type="GO" id="GO:0008270">
    <property type="term" value="F:zinc ion binding"/>
    <property type="evidence" value="ECO:0007669"/>
    <property type="project" value="UniProtKB-KW"/>
</dbReference>
<organism evidence="6 7">
    <name type="scientific">Haematococcus lacustris</name>
    <name type="common">Green alga</name>
    <name type="synonym">Haematococcus pluvialis</name>
    <dbReference type="NCBI Taxonomy" id="44745"/>
    <lineage>
        <taxon>Eukaryota</taxon>
        <taxon>Viridiplantae</taxon>
        <taxon>Chlorophyta</taxon>
        <taxon>core chlorophytes</taxon>
        <taxon>Chlorophyceae</taxon>
        <taxon>CS clade</taxon>
        <taxon>Chlamydomonadales</taxon>
        <taxon>Haematococcaceae</taxon>
        <taxon>Haematococcus</taxon>
    </lineage>
</organism>
<dbReference type="PANTHER" id="PTHR20922">
    <property type="entry name" value="DNL-TYPE ZINC FINGER PROTEIN"/>
    <property type="match status" value="1"/>
</dbReference>
<reference evidence="6 7" key="1">
    <citation type="submission" date="2020-02" db="EMBL/GenBank/DDBJ databases">
        <title>Draft genome sequence of Haematococcus lacustris strain NIES-144.</title>
        <authorList>
            <person name="Morimoto D."/>
            <person name="Nakagawa S."/>
            <person name="Yoshida T."/>
            <person name="Sawayama S."/>
        </authorList>
    </citation>
    <scope>NUCLEOTIDE SEQUENCE [LARGE SCALE GENOMIC DNA]</scope>
    <source>
        <strain evidence="6 7">NIES-144</strain>
    </source>
</reference>
<evidence type="ECO:0000256" key="1">
    <source>
        <dbReference type="ARBA" id="ARBA00022723"/>
    </source>
</evidence>
<accession>A0A6A0A193</accession>
<evidence type="ECO:0000313" key="6">
    <source>
        <dbReference type="EMBL" id="GFH24838.1"/>
    </source>
</evidence>
<dbReference type="GO" id="GO:0005739">
    <property type="term" value="C:mitochondrion"/>
    <property type="evidence" value="ECO:0007669"/>
    <property type="project" value="TreeGrafter"/>
</dbReference>
<name>A0A6A0A193_HAELA</name>
<feature type="domain" description="DNL-type" evidence="5">
    <location>
        <begin position="142"/>
        <end position="236"/>
    </location>
</feature>
<dbReference type="GO" id="GO:0051087">
    <property type="term" value="F:protein-folding chaperone binding"/>
    <property type="evidence" value="ECO:0007669"/>
    <property type="project" value="TreeGrafter"/>
</dbReference>
<dbReference type="Pfam" id="PF05180">
    <property type="entry name" value="zf-DNL"/>
    <property type="match status" value="1"/>
</dbReference>
<dbReference type="InterPro" id="IPR007853">
    <property type="entry name" value="Znf_DNL-typ"/>
</dbReference>
<keyword evidence="3" id="KW-0862">Zinc</keyword>
<sequence>MQVLRATTANRCSSRGMRSVRHGSLLQCNVANPSGKVQLQPSREVVLPNNAVWLLDYLQDRFYNVRGDSFVINRVEASSPGAARKCRKAHALSKAAPPSASEQLSMIHQVVRHHPSSVMLLEGGTVDIDQFDPDVFYTSSTSPRRTKMVGFSCKLCGARTYSAVNPLAFQQGTLVAQCGRCESWHKVTDHLGLFHSMTGPLFRSAGGVRVEDVPPALRGLDPFYWESPDLMRGEQD</sequence>
<dbReference type="AlphaFoldDB" id="A0A6A0A193"/>
<dbReference type="GO" id="GO:0050821">
    <property type="term" value="P:protein stabilization"/>
    <property type="evidence" value="ECO:0007669"/>
    <property type="project" value="TreeGrafter"/>
</dbReference>
<keyword evidence="7" id="KW-1185">Reference proteome</keyword>
<evidence type="ECO:0000256" key="4">
    <source>
        <dbReference type="PROSITE-ProRule" id="PRU00834"/>
    </source>
</evidence>
<dbReference type="PANTHER" id="PTHR20922:SF13">
    <property type="entry name" value="DNL-TYPE ZINC FINGER PROTEIN"/>
    <property type="match status" value="1"/>
</dbReference>
<keyword evidence="2 4" id="KW-0863">Zinc-finger</keyword>
<gene>
    <name evidence="6" type="ORF">HaLaN_22703</name>
</gene>
<dbReference type="PROSITE" id="PS51501">
    <property type="entry name" value="ZF_DNL"/>
    <property type="match status" value="1"/>
</dbReference>
<dbReference type="InterPro" id="IPR024158">
    <property type="entry name" value="Mt_import_TIM15"/>
</dbReference>
<dbReference type="EMBL" id="BLLF01002645">
    <property type="protein sequence ID" value="GFH24838.1"/>
    <property type="molecule type" value="Genomic_DNA"/>
</dbReference>
<dbReference type="GO" id="GO:0006457">
    <property type="term" value="P:protein folding"/>
    <property type="evidence" value="ECO:0007669"/>
    <property type="project" value="TreeGrafter"/>
</dbReference>
<dbReference type="Proteomes" id="UP000485058">
    <property type="component" value="Unassembled WGS sequence"/>
</dbReference>
<protein>
    <submittedName>
        <fullName evidence="6">DNL-type domain-containing protein</fullName>
    </submittedName>
</protein>
<evidence type="ECO:0000256" key="2">
    <source>
        <dbReference type="ARBA" id="ARBA00022771"/>
    </source>
</evidence>